<dbReference type="AlphaFoldDB" id="A0A9D4SZN8"/>
<accession>A0A9D4SZN8</accession>
<dbReference type="PROSITE" id="PS00387">
    <property type="entry name" value="PPASE"/>
    <property type="match status" value="1"/>
</dbReference>
<comment type="caution">
    <text evidence="2">The sequence shown here is derived from an EMBL/GenBank/DDBJ whole genome shotgun (WGS) entry which is preliminary data.</text>
</comment>
<protein>
    <recommendedName>
        <fullName evidence="4">Chitinase</fullName>
    </recommendedName>
</protein>
<dbReference type="InterPro" id="IPR050314">
    <property type="entry name" value="Glycosyl_Hydrlase_18"/>
</dbReference>
<sequence length="437" mass="48317">MFQPWRSAEQKYAGRHGALSSGIELSHSDSDPLDIELDERPPEFPGKARHSMLGNSFYLGEQKSFCLFNSKNSGLSRHGIVYNLSSFPYHLCTHAIYSSASVDGANSLQGSNVEVDLLQNAFGKFPGLKAGNPFLRVFIGVDDDASLHRISHDAESVVNFTLKSLRWVIERRYDGIFLRWSPPLKEGASQFPALVSHMVNTFKRVRGLSVGVIVPLTSDGRDFYADVGHLLNVLEPYSILVDPLTAGTAGSGEGNSYFRSFFPYTADSIAKYRDFFARTVETERSKYNYICYPVSIAGYSLALEDFAASSVVSRNRRSSPPTITVFQLKSGLAVTPYDATCATTTDLRANVSIRLKFVVLAARKSQWVAYQDKNSLVQLLDALRQVTGGAPCLGVWDPEWDDISGHCSARGSKPDPYPLTKTIFTDRHRAPRLSATN</sequence>
<dbReference type="PANTHER" id="PTHR11177:SF144">
    <property type="entry name" value="CHITINASE 5"/>
    <property type="match status" value="1"/>
</dbReference>
<evidence type="ECO:0000313" key="2">
    <source>
        <dbReference type="EMBL" id="KAH7962940.1"/>
    </source>
</evidence>
<dbReference type="SUPFAM" id="SSF51445">
    <property type="entry name" value="(Trans)glycosidases"/>
    <property type="match status" value="1"/>
</dbReference>
<dbReference type="GO" id="GO:0005576">
    <property type="term" value="C:extracellular region"/>
    <property type="evidence" value="ECO:0007669"/>
    <property type="project" value="TreeGrafter"/>
</dbReference>
<dbReference type="Proteomes" id="UP000821837">
    <property type="component" value="Chromosome 3"/>
</dbReference>
<evidence type="ECO:0008006" key="4">
    <source>
        <dbReference type="Google" id="ProtNLM"/>
    </source>
</evidence>
<evidence type="ECO:0000313" key="3">
    <source>
        <dbReference type="Proteomes" id="UP000821837"/>
    </source>
</evidence>
<dbReference type="VEuPathDB" id="VectorBase:RSAN_053827"/>
<dbReference type="GO" id="GO:0006032">
    <property type="term" value="P:chitin catabolic process"/>
    <property type="evidence" value="ECO:0007669"/>
    <property type="project" value="TreeGrafter"/>
</dbReference>
<reference evidence="2" key="1">
    <citation type="journal article" date="2020" name="Cell">
        <title>Large-Scale Comparative Analyses of Tick Genomes Elucidate Their Genetic Diversity and Vector Capacities.</title>
        <authorList>
            <consortium name="Tick Genome and Microbiome Consortium (TIGMIC)"/>
            <person name="Jia N."/>
            <person name="Wang J."/>
            <person name="Shi W."/>
            <person name="Du L."/>
            <person name="Sun Y."/>
            <person name="Zhan W."/>
            <person name="Jiang J.F."/>
            <person name="Wang Q."/>
            <person name="Zhang B."/>
            <person name="Ji P."/>
            <person name="Bell-Sakyi L."/>
            <person name="Cui X.M."/>
            <person name="Yuan T.T."/>
            <person name="Jiang B.G."/>
            <person name="Yang W.F."/>
            <person name="Lam T.T."/>
            <person name="Chang Q.C."/>
            <person name="Ding S.J."/>
            <person name="Wang X.J."/>
            <person name="Zhu J.G."/>
            <person name="Ruan X.D."/>
            <person name="Zhao L."/>
            <person name="Wei J.T."/>
            <person name="Ye R.Z."/>
            <person name="Que T.C."/>
            <person name="Du C.H."/>
            <person name="Zhou Y.H."/>
            <person name="Cheng J.X."/>
            <person name="Dai P.F."/>
            <person name="Guo W.B."/>
            <person name="Han X.H."/>
            <person name="Huang E.J."/>
            <person name="Li L.F."/>
            <person name="Wei W."/>
            <person name="Gao Y.C."/>
            <person name="Liu J.Z."/>
            <person name="Shao H.Z."/>
            <person name="Wang X."/>
            <person name="Wang C.C."/>
            <person name="Yang T.C."/>
            <person name="Huo Q.B."/>
            <person name="Li W."/>
            <person name="Chen H.Y."/>
            <person name="Chen S.E."/>
            <person name="Zhou L.G."/>
            <person name="Ni X.B."/>
            <person name="Tian J.H."/>
            <person name="Sheng Y."/>
            <person name="Liu T."/>
            <person name="Pan Y.S."/>
            <person name="Xia L.Y."/>
            <person name="Li J."/>
            <person name="Zhao F."/>
            <person name="Cao W.C."/>
        </authorList>
    </citation>
    <scope>NUCLEOTIDE SEQUENCE</scope>
    <source>
        <strain evidence="2">Rsan-2018</strain>
    </source>
</reference>
<reference evidence="2" key="2">
    <citation type="submission" date="2021-09" db="EMBL/GenBank/DDBJ databases">
        <authorList>
            <person name="Jia N."/>
            <person name="Wang J."/>
            <person name="Shi W."/>
            <person name="Du L."/>
            <person name="Sun Y."/>
            <person name="Zhan W."/>
            <person name="Jiang J."/>
            <person name="Wang Q."/>
            <person name="Zhang B."/>
            <person name="Ji P."/>
            <person name="Sakyi L.B."/>
            <person name="Cui X."/>
            <person name="Yuan T."/>
            <person name="Jiang B."/>
            <person name="Yang W."/>
            <person name="Lam T.T.-Y."/>
            <person name="Chang Q."/>
            <person name="Ding S."/>
            <person name="Wang X."/>
            <person name="Zhu J."/>
            <person name="Ruan X."/>
            <person name="Zhao L."/>
            <person name="Wei J."/>
            <person name="Que T."/>
            <person name="Du C."/>
            <person name="Cheng J."/>
            <person name="Dai P."/>
            <person name="Han X."/>
            <person name="Huang E."/>
            <person name="Gao Y."/>
            <person name="Liu J."/>
            <person name="Shao H."/>
            <person name="Ye R."/>
            <person name="Li L."/>
            <person name="Wei W."/>
            <person name="Wang X."/>
            <person name="Wang C."/>
            <person name="Huo Q."/>
            <person name="Li W."/>
            <person name="Guo W."/>
            <person name="Chen H."/>
            <person name="Chen S."/>
            <person name="Zhou L."/>
            <person name="Zhou L."/>
            <person name="Ni X."/>
            <person name="Tian J."/>
            <person name="Zhou Y."/>
            <person name="Sheng Y."/>
            <person name="Liu T."/>
            <person name="Pan Y."/>
            <person name="Xia L."/>
            <person name="Li J."/>
            <person name="Zhao F."/>
            <person name="Cao W."/>
        </authorList>
    </citation>
    <scope>NUCLEOTIDE SEQUENCE</scope>
    <source>
        <strain evidence="2">Rsan-2018</strain>
        <tissue evidence="2">Larvae</tissue>
    </source>
</reference>
<gene>
    <name evidence="2" type="ORF">HPB52_018816</name>
</gene>
<dbReference type="GO" id="GO:0004568">
    <property type="term" value="F:chitinase activity"/>
    <property type="evidence" value="ECO:0007669"/>
    <property type="project" value="TreeGrafter"/>
</dbReference>
<dbReference type="GO" id="GO:0008061">
    <property type="term" value="F:chitin binding"/>
    <property type="evidence" value="ECO:0007669"/>
    <property type="project" value="TreeGrafter"/>
</dbReference>
<proteinExistence type="predicted"/>
<dbReference type="InterPro" id="IPR017853">
    <property type="entry name" value="GH"/>
</dbReference>
<dbReference type="EMBL" id="JABSTV010001249">
    <property type="protein sequence ID" value="KAH7962940.1"/>
    <property type="molecule type" value="Genomic_DNA"/>
</dbReference>
<organism evidence="2 3">
    <name type="scientific">Rhipicephalus sanguineus</name>
    <name type="common">Brown dog tick</name>
    <name type="synonym">Ixodes sanguineus</name>
    <dbReference type="NCBI Taxonomy" id="34632"/>
    <lineage>
        <taxon>Eukaryota</taxon>
        <taxon>Metazoa</taxon>
        <taxon>Ecdysozoa</taxon>
        <taxon>Arthropoda</taxon>
        <taxon>Chelicerata</taxon>
        <taxon>Arachnida</taxon>
        <taxon>Acari</taxon>
        <taxon>Parasitiformes</taxon>
        <taxon>Ixodida</taxon>
        <taxon>Ixodoidea</taxon>
        <taxon>Ixodidae</taxon>
        <taxon>Rhipicephalinae</taxon>
        <taxon>Rhipicephalus</taxon>
        <taxon>Rhipicephalus</taxon>
    </lineage>
</organism>
<dbReference type="PANTHER" id="PTHR11177">
    <property type="entry name" value="CHITINASE"/>
    <property type="match status" value="1"/>
</dbReference>
<dbReference type="Gene3D" id="3.20.20.80">
    <property type="entry name" value="Glycosidases"/>
    <property type="match status" value="1"/>
</dbReference>
<keyword evidence="3" id="KW-1185">Reference proteome</keyword>
<name>A0A9D4SZN8_RHISA</name>
<evidence type="ECO:0000256" key="1">
    <source>
        <dbReference type="SAM" id="MobiDB-lite"/>
    </source>
</evidence>
<feature type="region of interest" description="Disordered" evidence="1">
    <location>
        <begin position="23"/>
        <end position="45"/>
    </location>
</feature>